<protein>
    <recommendedName>
        <fullName evidence="3">F-box protein</fullName>
    </recommendedName>
</protein>
<keyword evidence="2" id="KW-1185">Reference proteome</keyword>
<organism evidence="1 2">
    <name type="scientific">Favolaschia claudopus</name>
    <dbReference type="NCBI Taxonomy" id="2862362"/>
    <lineage>
        <taxon>Eukaryota</taxon>
        <taxon>Fungi</taxon>
        <taxon>Dikarya</taxon>
        <taxon>Basidiomycota</taxon>
        <taxon>Agaricomycotina</taxon>
        <taxon>Agaricomycetes</taxon>
        <taxon>Agaricomycetidae</taxon>
        <taxon>Agaricales</taxon>
        <taxon>Marasmiineae</taxon>
        <taxon>Mycenaceae</taxon>
        <taxon>Favolaschia</taxon>
    </lineage>
</organism>
<evidence type="ECO:0000313" key="1">
    <source>
        <dbReference type="EMBL" id="KAK7022986.1"/>
    </source>
</evidence>
<gene>
    <name evidence="1" type="ORF">R3P38DRAFT_3194897</name>
</gene>
<dbReference type="EMBL" id="JAWWNJ010000036">
    <property type="protein sequence ID" value="KAK7022986.1"/>
    <property type="molecule type" value="Genomic_DNA"/>
</dbReference>
<reference evidence="1 2" key="1">
    <citation type="journal article" date="2024" name="J Genomics">
        <title>Draft genome sequencing and assembly of Favolaschia claudopus CIRM-BRFM 2984 isolated from oak limbs.</title>
        <authorList>
            <person name="Navarro D."/>
            <person name="Drula E."/>
            <person name="Chaduli D."/>
            <person name="Cazenave R."/>
            <person name="Ahrendt S."/>
            <person name="Wang J."/>
            <person name="Lipzen A."/>
            <person name="Daum C."/>
            <person name="Barry K."/>
            <person name="Grigoriev I.V."/>
            <person name="Favel A."/>
            <person name="Rosso M.N."/>
            <person name="Martin F."/>
        </authorList>
    </citation>
    <scope>NUCLEOTIDE SEQUENCE [LARGE SCALE GENOMIC DNA]</scope>
    <source>
        <strain evidence="1 2">CIRM-BRFM 2984</strain>
    </source>
</reference>
<dbReference type="Proteomes" id="UP001362999">
    <property type="component" value="Unassembled WGS sequence"/>
</dbReference>
<evidence type="ECO:0000313" key="2">
    <source>
        <dbReference type="Proteomes" id="UP001362999"/>
    </source>
</evidence>
<evidence type="ECO:0008006" key="3">
    <source>
        <dbReference type="Google" id="ProtNLM"/>
    </source>
</evidence>
<comment type="caution">
    <text evidence="1">The sequence shown here is derived from an EMBL/GenBank/DDBJ whole genome shotgun (WGS) entry which is preliminary data.</text>
</comment>
<proteinExistence type="predicted"/>
<accession>A0AAW0BB55</accession>
<dbReference type="AlphaFoldDB" id="A0AAW0BB55"/>
<name>A0AAW0BB55_9AGAR</name>
<sequence length="377" mass="42765">MASQNGVRGRHASRWRHPARRSAAERFFDLAMGPHDALFSLLANRELVRLMSTSRRIRALIHDLCFDISRLLRRFFGSRENVEQFRYMQQQTGTIISGSIALQFLNRLSWEDSDLDLYVGHAMAPVAVVFILENGYTFKPKENQKSNLSLQLCSSGNDHSDQWSDYGDSEVSEVADVFDFHKGEQKIQLITAVRTPMQIILNFHCTCVMNLITHSTAFSLYPWHTFVRRKALEIDSGVSDVGQARVAARQKYTNRGWSMLNRPSSSSKSEFGLPVKRYLGDKFSWTITLCPPLQMEEMLGDDEGGMWNDAEVGTAWQIDRVGGRVFMTALEDPLPAISSVDLASKIDHLRETLRKMEATAAAWATARARAKARRAKR</sequence>